<comment type="similarity">
    <text evidence="1">Belongs to the iron-sulfur cluster assembly SufBD family.</text>
</comment>
<proteinExistence type="inferred from homology"/>
<dbReference type="Pfam" id="PF01458">
    <property type="entry name" value="SUFBD_core"/>
    <property type="match status" value="1"/>
</dbReference>
<dbReference type="EMBL" id="DWUP01000078">
    <property type="protein sequence ID" value="HJD52835.1"/>
    <property type="molecule type" value="Genomic_DNA"/>
</dbReference>
<dbReference type="InterPro" id="IPR000825">
    <property type="entry name" value="SUF_FeS_clus_asmbl_SufBD_core"/>
</dbReference>
<evidence type="ECO:0000256" key="1">
    <source>
        <dbReference type="ARBA" id="ARBA00043967"/>
    </source>
</evidence>
<dbReference type="Proteomes" id="UP000787625">
    <property type="component" value="Unassembled WGS sequence"/>
</dbReference>
<evidence type="ECO:0000259" key="3">
    <source>
        <dbReference type="Pfam" id="PF19295"/>
    </source>
</evidence>
<dbReference type="AlphaFoldDB" id="A0A9D2ZU01"/>
<dbReference type="InterPro" id="IPR045595">
    <property type="entry name" value="SufBD_N"/>
</dbReference>
<accession>A0A9D2ZU01</accession>
<gene>
    <name evidence="4" type="primary">sufD</name>
    <name evidence="4" type="ORF">IAA93_03800</name>
</gene>
<reference evidence="4" key="2">
    <citation type="submission" date="2021-04" db="EMBL/GenBank/DDBJ databases">
        <authorList>
            <person name="Gilroy R."/>
        </authorList>
    </citation>
    <scope>NUCLEOTIDE SEQUENCE</scope>
    <source>
        <strain evidence="4">MalCec1-1739</strain>
    </source>
</reference>
<evidence type="ECO:0000313" key="5">
    <source>
        <dbReference type="Proteomes" id="UP000787625"/>
    </source>
</evidence>
<evidence type="ECO:0000259" key="2">
    <source>
        <dbReference type="Pfam" id="PF01458"/>
    </source>
</evidence>
<feature type="domain" description="SUF system FeS cluster assembly SufBD core" evidence="2">
    <location>
        <begin position="179"/>
        <end position="409"/>
    </location>
</feature>
<dbReference type="PANTHER" id="PTHR43575">
    <property type="entry name" value="PROTEIN ABCI7, CHLOROPLASTIC"/>
    <property type="match status" value="1"/>
</dbReference>
<dbReference type="InterPro" id="IPR037284">
    <property type="entry name" value="SUF_FeS_clus_asmbl_SufBD_sf"/>
</dbReference>
<dbReference type="SUPFAM" id="SSF101960">
    <property type="entry name" value="Stabilizer of iron transporter SufD"/>
    <property type="match status" value="1"/>
</dbReference>
<evidence type="ECO:0000313" key="4">
    <source>
        <dbReference type="EMBL" id="HJD52835.1"/>
    </source>
</evidence>
<dbReference type="NCBIfam" id="TIGR01981">
    <property type="entry name" value="sufD"/>
    <property type="match status" value="1"/>
</dbReference>
<comment type="caution">
    <text evidence="4">The sequence shown here is derived from an EMBL/GenBank/DDBJ whole genome shotgun (WGS) entry which is preliminary data.</text>
</comment>
<feature type="domain" description="SUF system FeS cluster assembly SufBD N-terminal" evidence="3">
    <location>
        <begin position="5"/>
        <end position="173"/>
    </location>
</feature>
<protein>
    <submittedName>
        <fullName evidence="4">Fe-S cluster assembly protein SufD</fullName>
    </submittedName>
</protein>
<organism evidence="4 5">
    <name type="scientific">Candidatus Avibacteroides avistercoris</name>
    <dbReference type="NCBI Taxonomy" id="2840690"/>
    <lineage>
        <taxon>Bacteria</taxon>
        <taxon>Pseudomonadati</taxon>
        <taxon>Bacteroidota</taxon>
        <taxon>Bacteroidia</taxon>
        <taxon>Bacteroidales</taxon>
        <taxon>Bacteroidaceae</taxon>
        <taxon>Bacteroidaceae incertae sedis</taxon>
        <taxon>Candidatus Avibacteroides</taxon>
    </lineage>
</organism>
<dbReference type="InterPro" id="IPR055346">
    <property type="entry name" value="Fe-S_cluster_assembly_SufBD"/>
</dbReference>
<dbReference type="InterPro" id="IPR011542">
    <property type="entry name" value="SUF_FeS_clus_asmbl_SufD"/>
</dbReference>
<name>A0A9D2ZU01_9BACT</name>
<dbReference type="Pfam" id="PF19295">
    <property type="entry name" value="SufBD_N"/>
    <property type="match status" value="1"/>
</dbReference>
<dbReference type="GO" id="GO:0016226">
    <property type="term" value="P:iron-sulfur cluster assembly"/>
    <property type="evidence" value="ECO:0007669"/>
    <property type="project" value="InterPro"/>
</dbReference>
<sequence>MNVAPEKQYTDLYREARGLLAAHSPAVMDAVRDEAFATFCAKGFPTTKDEAYKYTGLGPSFAPDYGLNLARRPLAADPYAAFRCDVPNLSTSLFFVVNDTLCASPEHLAALTPGVVLTSLADAAVRFPDIVGRHYGRLAAQDDALTAFNTAFAEDGVFLYVPDGVVMDKPLQLINVMSAGADMMAVRRLLVVIGDRASAKLLVCDHADGDKRYLSTQVAEIFVGRDAVFDYYELEETTPANTRVANTYIRQAAGSNVLANGVTLTCGTTRNHLSVELAGEGAETMLGGIATLDARQHLDNNTLITHRVPRCTSRELFKYVVDDEAVGAFAGKVRVEPGAQKSVSQQTNKNICLTRAARMYAQPQLEIYADDVQCSHGATVGQLDEAAVFYMRQRGLSHKEAVTLLINAFVNEVIDHLRMDALKERLHLLVEKRFRGELGACRTCRKCK</sequence>
<dbReference type="PANTHER" id="PTHR43575:SF1">
    <property type="entry name" value="PROTEIN ABCI7, CHLOROPLASTIC"/>
    <property type="match status" value="1"/>
</dbReference>
<reference evidence="4" key="1">
    <citation type="journal article" date="2021" name="PeerJ">
        <title>Extensive microbial diversity within the chicken gut microbiome revealed by metagenomics and culture.</title>
        <authorList>
            <person name="Gilroy R."/>
            <person name="Ravi A."/>
            <person name="Getino M."/>
            <person name="Pursley I."/>
            <person name="Horton D.L."/>
            <person name="Alikhan N.F."/>
            <person name="Baker D."/>
            <person name="Gharbi K."/>
            <person name="Hall N."/>
            <person name="Watson M."/>
            <person name="Adriaenssens E.M."/>
            <person name="Foster-Nyarko E."/>
            <person name="Jarju S."/>
            <person name="Secka A."/>
            <person name="Antonio M."/>
            <person name="Oren A."/>
            <person name="Chaudhuri R.R."/>
            <person name="La Ragione R."/>
            <person name="Hildebrand F."/>
            <person name="Pallen M.J."/>
        </authorList>
    </citation>
    <scope>NUCLEOTIDE SEQUENCE</scope>
    <source>
        <strain evidence="4">MalCec1-1739</strain>
    </source>
</reference>